<evidence type="ECO:0000259" key="5">
    <source>
        <dbReference type="PROSITE" id="PS50977"/>
    </source>
</evidence>
<reference evidence="6 7" key="1">
    <citation type="submission" date="2020-04" db="EMBL/GenBank/DDBJ databases">
        <title>Gordonia sp. nov. TBRC 11910.</title>
        <authorList>
            <person name="Suriyachadkun C."/>
        </authorList>
    </citation>
    <scope>NUCLEOTIDE SEQUENCE [LARGE SCALE GENOMIC DNA]</scope>
    <source>
        <strain evidence="6 7">TBRC 11910</strain>
    </source>
</reference>
<gene>
    <name evidence="6" type="ORF">HH308_16075</name>
</gene>
<dbReference type="EMBL" id="JABBNB010000016">
    <property type="protein sequence ID" value="NMO02731.1"/>
    <property type="molecule type" value="Genomic_DNA"/>
</dbReference>
<dbReference type="SUPFAM" id="SSF48498">
    <property type="entry name" value="Tetracyclin repressor-like, C-terminal domain"/>
    <property type="match status" value="1"/>
</dbReference>
<dbReference type="PROSITE" id="PS50977">
    <property type="entry name" value="HTH_TETR_2"/>
    <property type="match status" value="1"/>
</dbReference>
<comment type="caution">
    <text evidence="6">The sequence shown here is derived from an EMBL/GenBank/DDBJ whole genome shotgun (WGS) entry which is preliminary data.</text>
</comment>
<evidence type="ECO:0000256" key="2">
    <source>
        <dbReference type="ARBA" id="ARBA00023125"/>
    </source>
</evidence>
<feature type="domain" description="HTH tetR-type" evidence="5">
    <location>
        <begin position="10"/>
        <end position="70"/>
    </location>
</feature>
<dbReference type="InterPro" id="IPR001647">
    <property type="entry name" value="HTH_TetR"/>
</dbReference>
<dbReference type="PRINTS" id="PR00455">
    <property type="entry name" value="HTHTETR"/>
</dbReference>
<dbReference type="Gene3D" id="1.10.10.60">
    <property type="entry name" value="Homeodomain-like"/>
    <property type="match status" value="1"/>
</dbReference>
<accession>A0A848L2G9</accession>
<dbReference type="Gene3D" id="1.10.357.10">
    <property type="entry name" value="Tetracycline Repressor, domain 2"/>
    <property type="match status" value="1"/>
</dbReference>
<evidence type="ECO:0000256" key="4">
    <source>
        <dbReference type="PROSITE-ProRule" id="PRU00335"/>
    </source>
</evidence>
<feature type="DNA-binding region" description="H-T-H motif" evidence="4">
    <location>
        <begin position="33"/>
        <end position="52"/>
    </location>
</feature>
<protein>
    <submittedName>
        <fullName evidence="6">TetR/AcrR family transcriptional regulator</fullName>
    </submittedName>
</protein>
<evidence type="ECO:0000256" key="1">
    <source>
        <dbReference type="ARBA" id="ARBA00023015"/>
    </source>
</evidence>
<evidence type="ECO:0000313" key="6">
    <source>
        <dbReference type="EMBL" id="NMO02731.1"/>
    </source>
</evidence>
<evidence type="ECO:0000256" key="3">
    <source>
        <dbReference type="ARBA" id="ARBA00023163"/>
    </source>
</evidence>
<dbReference type="PANTHER" id="PTHR47506:SF7">
    <property type="entry name" value="TRANSCRIPTIONAL REGULATORY PROTEIN"/>
    <property type="match status" value="1"/>
</dbReference>
<proteinExistence type="predicted"/>
<evidence type="ECO:0000313" key="7">
    <source>
        <dbReference type="Proteomes" id="UP000550729"/>
    </source>
</evidence>
<organism evidence="6 7">
    <name type="scientific">Gordonia asplenii</name>
    <dbReference type="NCBI Taxonomy" id="2725283"/>
    <lineage>
        <taxon>Bacteria</taxon>
        <taxon>Bacillati</taxon>
        <taxon>Actinomycetota</taxon>
        <taxon>Actinomycetes</taxon>
        <taxon>Mycobacteriales</taxon>
        <taxon>Gordoniaceae</taxon>
        <taxon>Gordonia</taxon>
    </lineage>
</organism>
<keyword evidence="3" id="KW-0804">Transcription</keyword>
<keyword evidence="2 4" id="KW-0238">DNA-binding</keyword>
<sequence>MARYGKEHKDVTRKRILDSAGRLFKADGVDGSGIAGLMSDAGLTNGAFYAHFASKDDLVASVIAEQMSAQAAAIRALPHGRDGLELFIREYLTPTHRDNPSAGCPSAALLDEVARSPDVTKHAYTDGANAIIDEIARRLRPQRPEAARANAIGLYTMMVGTLQLARALSDDELSQEVLTSGVANAAAFLPRDPEHH</sequence>
<name>A0A848L2G9_9ACTN</name>
<dbReference type="AlphaFoldDB" id="A0A848L2G9"/>
<dbReference type="SUPFAM" id="SSF46689">
    <property type="entry name" value="Homeodomain-like"/>
    <property type="match status" value="1"/>
</dbReference>
<dbReference type="RefSeq" id="WP_170195240.1">
    <property type="nucleotide sequence ID" value="NZ_JABBNB010000016.1"/>
</dbReference>
<dbReference type="GO" id="GO:0003677">
    <property type="term" value="F:DNA binding"/>
    <property type="evidence" value="ECO:0007669"/>
    <property type="project" value="UniProtKB-UniRule"/>
</dbReference>
<keyword evidence="1" id="KW-0805">Transcription regulation</keyword>
<dbReference type="Pfam" id="PF00440">
    <property type="entry name" value="TetR_N"/>
    <property type="match status" value="1"/>
</dbReference>
<dbReference type="PANTHER" id="PTHR47506">
    <property type="entry name" value="TRANSCRIPTIONAL REGULATORY PROTEIN"/>
    <property type="match status" value="1"/>
</dbReference>
<dbReference type="Proteomes" id="UP000550729">
    <property type="component" value="Unassembled WGS sequence"/>
</dbReference>
<dbReference type="InterPro" id="IPR036271">
    <property type="entry name" value="Tet_transcr_reg_TetR-rel_C_sf"/>
</dbReference>
<dbReference type="InterPro" id="IPR009057">
    <property type="entry name" value="Homeodomain-like_sf"/>
</dbReference>
<keyword evidence="7" id="KW-1185">Reference proteome</keyword>